<dbReference type="EMBL" id="CP034413">
    <property type="protein sequence ID" value="QCI60833.1"/>
    <property type="molecule type" value="Genomic_DNA"/>
</dbReference>
<feature type="transmembrane region" description="Helical" evidence="1">
    <location>
        <begin position="62"/>
        <end position="82"/>
    </location>
</feature>
<organism evidence="2 3">
    <name type="scientific">Dysosmobacter welbionis</name>
    <dbReference type="NCBI Taxonomy" id="2093857"/>
    <lineage>
        <taxon>Bacteria</taxon>
        <taxon>Bacillati</taxon>
        <taxon>Bacillota</taxon>
        <taxon>Clostridia</taxon>
        <taxon>Eubacteriales</taxon>
        <taxon>Oscillospiraceae</taxon>
        <taxon>Dysosmobacter</taxon>
    </lineage>
</organism>
<feature type="transmembrane region" description="Helical" evidence="1">
    <location>
        <begin position="6"/>
        <end position="26"/>
    </location>
</feature>
<feature type="transmembrane region" description="Helical" evidence="1">
    <location>
        <begin position="33"/>
        <end position="50"/>
    </location>
</feature>
<keyword evidence="3" id="KW-1185">Reference proteome</keyword>
<dbReference type="RefSeq" id="WP_036630864.1">
    <property type="nucleotide sequence ID" value="NZ_CP034413.3"/>
</dbReference>
<proteinExistence type="predicted"/>
<sequence>MLQIVWNWMLVAVFPLLAGLLFRWLLRRWRRGWLLTAGAAALALILFLWASTIPIPGSEGPMLWTIQAACLTLGAGVVELVLKLKRRL</sequence>
<reference evidence="3" key="1">
    <citation type="submission" date="2018-12" db="EMBL/GenBank/DDBJ databases">
        <title>Dusodibacter welbiota gen. nov., sp. nov., isolated from human faeces and emended description of the Oscillibacter genus.</title>
        <authorList>
            <person name="Le Roy T."/>
            <person name="Van der Smissen P."/>
            <person name="Delzenne N."/>
            <person name="Muccioli G."/>
            <person name="Collet J.F."/>
            <person name="Cani P.D."/>
        </authorList>
    </citation>
    <scope>NUCLEOTIDE SEQUENCE [LARGE SCALE GENOMIC DNA]</scope>
    <source>
        <strain evidence="3">J115</strain>
    </source>
</reference>
<dbReference type="Proteomes" id="UP000298642">
    <property type="component" value="Chromosome"/>
</dbReference>
<keyword evidence="1" id="KW-1133">Transmembrane helix</keyword>
<evidence type="ECO:0000313" key="2">
    <source>
        <dbReference type="EMBL" id="QCI60833.1"/>
    </source>
</evidence>
<evidence type="ECO:0000256" key="1">
    <source>
        <dbReference type="SAM" id="Phobius"/>
    </source>
</evidence>
<evidence type="ECO:0000313" key="3">
    <source>
        <dbReference type="Proteomes" id="UP000298642"/>
    </source>
</evidence>
<accession>A0A4D7ATS6</accession>
<keyword evidence="1" id="KW-0472">Membrane</keyword>
<gene>
    <name evidence="2" type="ORF">EIO64_17815</name>
</gene>
<protein>
    <submittedName>
        <fullName evidence="2">Uncharacterized protein</fullName>
    </submittedName>
</protein>
<dbReference type="KEGG" id="obj:EIO64_17815"/>
<dbReference type="AlphaFoldDB" id="A0A4D7ATS6"/>
<name>A0A4D7ATS6_9FIRM</name>
<keyword evidence="1" id="KW-0812">Transmembrane</keyword>